<evidence type="ECO:0000259" key="1">
    <source>
        <dbReference type="Pfam" id="PF25151"/>
    </source>
</evidence>
<comment type="caution">
    <text evidence="2">The sequence shown here is derived from an EMBL/GenBank/DDBJ whole genome shotgun (WGS) entry which is preliminary data.</text>
</comment>
<reference evidence="2" key="2">
    <citation type="submission" date="2022-01" db="EMBL/GenBank/DDBJ databases">
        <authorList>
            <person name="Yamashiro T."/>
            <person name="Shiraishi A."/>
            <person name="Satake H."/>
            <person name="Nakayama K."/>
        </authorList>
    </citation>
    <scope>NUCLEOTIDE SEQUENCE</scope>
</reference>
<keyword evidence="3" id="KW-1185">Reference proteome</keyword>
<feature type="domain" description="tRNA (32-2'-O)-methyltransferase regulator THADA-like C-terminal TPR repeats region" evidence="1">
    <location>
        <begin position="9"/>
        <end position="103"/>
    </location>
</feature>
<dbReference type="PANTHER" id="PTHR14387">
    <property type="entry name" value="THADA/DEATH RECEPTOR INTERACTING PROTEIN"/>
    <property type="match status" value="1"/>
</dbReference>
<sequence>MVKFLNVQKQESVRRALTGLEFFHRYPSLHPFLYSELKIATELLTNGSSEHVGSNLAKAVHPSLCPMLILLSRLKPSTIASESEDLLDPFLLMPFIRRCSTQSTIFGEPPCPFDYPIRRLTMEEMLAKFINEGRREHEEMEIFIKEFRTTNELLLKTRSNLLTLFQIPKYVKYPKSLLTNKSRLEEACTETMNERCSVVLLNELPSKEKDPRNFTIPCQVLEKHKEAEDLATDHLSRFESPHMEVLTKREIADKFSDKHLMELKSKFKDDEPWYADFVNYIVGKEPYAFKLCTDNIMRRCVVGSETLEILAHSHSGPTGGHHSANVTAKKVYESEFYCPSVFKDVNNESRLMQLNELAELRDGSYENTRIYKERTKKWHDSRLRGDKDLSGPNIVKTVYPHGAIEITDRDGFSFKFNGQRLKKYYGGDIDKEDDEVIKLKNDAKIS</sequence>
<name>A0ABQ5I0T1_9ASTR</name>
<protein>
    <recommendedName>
        <fullName evidence="1">tRNA (32-2'-O)-methyltransferase regulator THADA-like C-terminal TPR repeats region domain-containing protein</fullName>
    </recommendedName>
</protein>
<evidence type="ECO:0000313" key="3">
    <source>
        <dbReference type="Proteomes" id="UP001151760"/>
    </source>
</evidence>
<dbReference type="Pfam" id="PF25151">
    <property type="entry name" value="TPR_Trm732_C"/>
    <property type="match status" value="1"/>
</dbReference>
<dbReference type="EMBL" id="BQNB010020226">
    <property type="protein sequence ID" value="GJT93699.1"/>
    <property type="molecule type" value="Genomic_DNA"/>
</dbReference>
<dbReference type="InterPro" id="IPR051954">
    <property type="entry name" value="tRNA_methyltransferase_THADA"/>
</dbReference>
<proteinExistence type="predicted"/>
<dbReference type="Proteomes" id="UP001151760">
    <property type="component" value="Unassembled WGS sequence"/>
</dbReference>
<gene>
    <name evidence="2" type="ORF">Tco_1082544</name>
</gene>
<dbReference type="PANTHER" id="PTHR14387:SF0">
    <property type="entry name" value="DUF2428 DOMAIN-CONTAINING PROTEIN"/>
    <property type="match status" value="1"/>
</dbReference>
<dbReference type="InterPro" id="IPR056842">
    <property type="entry name" value="THADA-like_TPR_C"/>
</dbReference>
<reference evidence="2" key="1">
    <citation type="journal article" date="2022" name="Int. J. Mol. Sci.">
        <title>Draft Genome of Tanacetum Coccineum: Genomic Comparison of Closely Related Tanacetum-Family Plants.</title>
        <authorList>
            <person name="Yamashiro T."/>
            <person name="Shiraishi A."/>
            <person name="Nakayama K."/>
            <person name="Satake H."/>
        </authorList>
    </citation>
    <scope>NUCLEOTIDE SEQUENCE</scope>
</reference>
<evidence type="ECO:0000313" key="2">
    <source>
        <dbReference type="EMBL" id="GJT93699.1"/>
    </source>
</evidence>
<accession>A0ABQ5I0T1</accession>
<organism evidence="2 3">
    <name type="scientific">Tanacetum coccineum</name>
    <dbReference type="NCBI Taxonomy" id="301880"/>
    <lineage>
        <taxon>Eukaryota</taxon>
        <taxon>Viridiplantae</taxon>
        <taxon>Streptophyta</taxon>
        <taxon>Embryophyta</taxon>
        <taxon>Tracheophyta</taxon>
        <taxon>Spermatophyta</taxon>
        <taxon>Magnoliopsida</taxon>
        <taxon>eudicotyledons</taxon>
        <taxon>Gunneridae</taxon>
        <taxon>Pentapetalae</taxon>
        <taxon>asterids</taxon>
        <taxon>campanulids</taxon>
        <taxon>Asterales</taxon>
        <taxon>Asteraceae</taxon>
        <taxon>Asteroideae</taxon>
        <taxon>Anthemideae</taxon>
        <taxon>Anthemidinae</taxon>
        <taxon>Tanacetum</taxon>
    </lineage>
</organism>